<accession>A0A6S6R6W9</accession>
<dbReference type="EMBL" id="AP023367">
    <property type="protein sequence ID" value="BCJ94748.1"/>
    <property type="molecule type" value="Genomic_DNA"/>
</dbReference>
<evidence type="ECO:0000313" key="3">
    <source>
        <dbReference type="Proteomes" id="UP000515561"/>
    </source>
</evidence>
<dbReference type="PRINTS" id="PR00455">
    <property type="entry name" value="HTHTETR"/>
</dbReference>
<dbReference type="InterPro" id="IPR009057">
    <property type="entry name" value="Homeodomain-like_sf"/>
</dbReference>
<protein>
    <submittedName>
        <fullName evidence="2">Uncharacterized protein</fullName>
    </submittedName>
</protein>
<evidence type="ECO:0000256" key="1">
    <source>
        <dbReference type="ARBA" id="ARBA00023125"/>
    </source>
</evidence>
<dbReference type="Gene3D" id="1.10.357.10">
    <property type="entry name" value="Tetracycline Repressor, domain 2"/>
    <property type="match status" value="1"/>
</dbReference>
<dbReference type="Proteomes" id="UP000515561">
    <property type="component" value="Chromosome"/>
</dbReference>
<keyword evidence="3" id="KW-1185">Reference proteome</keyword>
<evidence type="ECO:0000313" key="2">
    <source>
        <dbReference type="EMBL" id="BCJ94748.1"/>
    </source>
</evidence>
<dbReference type="PANTHER" id="PTHR43479:SF11">
    <property type="entry name" value="ACREF_ENVCD OPERON REPRESSOR-RELATED"/>
    <property type="match status" value="1"/>
</dbReference>
<reference evidence="2 3" key="1">
    <citation type="journal article" date="2016" name="Int. J. Syst. Evol. Microbiol.">
        <title>Descriptions of Anaerotaenia torta gen. nov., sp. nov. and Anaerocolumna cellulosilytica gen. nov., sp. nov. isolated from a methanogenic reactor of cattle waste.</title>
        <authorList>
            <person name="Uek A."/>
            <person name="Ohtaki Y."/>
            <person name="Kaku N."/>
            <person name="Ueki K."/>
        </authorList>
    </citation>
    <scope>NUCLEOTIDE SEQUENCE [LARGE SCALE GENOMIC DNA]</scope>
    <source>
        <strain evidence="2 3">SN021</strain>
    </source>
</reference>
<dbReference type="SUPFAM" id="SSF46689">
    <property type="entry name" value="Homeodomain-like"/>
    <property type="match status" value="1"/>
</dbReference>
<dbReference type="AlphaFoldDB" id="A0A6S6R6W9"/>
<dbReference type="Pfam" id="PF00440">
    <property type="entry name" value="TetR_N"/>
    <property type="match status" value="1"/>
</dbReference>
<name>A0A6S6R6W9_9FIRM</name>
<organism evidence="2 3">
    <name type="scientific">Anaerocolumna cellulosilytica</name>
    <dbReference type="NCBI Taxonomy" id="433286"/>
    <lineage>
        <taxon>Bacteria</taxon>
        <taxon>Bacillati</taxon>
        <taxon>Bacillota</taxon>
        <taxon>Clostridia</taxon>
        <taxon>Lachnospirales</taxon>
        <taxon>Lachnospiraceae</taxon>
        <taxon>Anaerocolumna</taxon>
    </lineage>
</organism>
<dbReference type="InterPro" id="IPR001647">
    <property type="entry name" value="HTH_TetR"/>
</dbReference>
<dbReference type="PROSITE" id="PS50977">
    <property type="entry name" value="HTH_TETR_2"/>
    <property type="match status" value="1"/>
</dbReference>
<dbReference type="PANTHER" id="PTHR43479">
    <property type="entry name" value="ACREF/ENVCD OPERON REPRESSOR-RELATED"/>
    <property type="match status" value="1"/>
</dbReference>
<dbReference type="GO" id="GO:0003677">
    <property type="term" value="F:DNA binding"/>
    <property type="evidence" value="ECO:0007669"/>
    <property type="project" value="UniProtKB-UniRule"/>
</dbReference>
<sequence>MERGTKLKIQETALDLFSQRGYSNVSIREIGKIVGIKESTLYYHFKNKQEIYDVLLSEFRTLTQNILKGFQQELGRVAEIQKAAFVDAGLAYFFQYLLENTVLKFLRMLMIDQYTNKEAAQLYQLLMFENPLEHNHQVFEYLIHKKYFKQENPEYLALHYFSPFFVLFQRYFATGEVREEIKLIAKHELCIHLNTFYDTYSISSAKGDKYESI</sequence>
<dbReference type="RefSeq" id="WP_184089254.1">
    <property type="nucleotide sequence ID" value="NZ_AP023367.1"/>
</dbReference>
<gene>
    <name evidence="2" type="ORF">acsn021_23170</name>
</gene>
<proteinExistence type="predicted"/>
<dbReference type="InterPro" id="IPR050624">
    <property type="entry name" value="HTH-type_Tx_Regulator"/>
</dbReference>
<dbReference type="KEGG" id="acel:acsn021_23170"/>
<keyword evidence="1" id="KW-0238">DNA-binding</keyword>